<gene>
    <name evidence="1" type="ORF">NLS_LOCUS1465</name>
</gene>
<organism evidence="1 2">
    <name type="scientific">Litomosoides sigmodontis</name>
    <name type="common">Filarial nematode worm</name>
    <dbReference type="NCBI Taxonomy" id="42156"/>
    <lineage>
        <taxon>Eukaryota</taxon>
        <taxon>Metazoa</taxon>
        <taxon>Ecdysozoa</taxon>
        <taxon>Nematoda</taxon>
        <taxon>Chromadorea</taxon>
        <taxon>Rhabditida</taxon>
        <taxon>Spirurina</taxon>
        <taxon>Spiruromorpha</taxon>
        <taxon>Filarioidea</taxon>
        <taxon>Onchocercidae</taxon>
        <taxon>Litomosoides</taxon>
    </lineage>
</organism>
<keyword evidence="2" id="KW-1185">Reference proteome</keyword>
<proteinExistence type="predicted"/>
<dbReference type="Proteomes" id="UP000277928">
    <property type="component" value="Unassembled WGS sequence"/>
</dbReference>
<dbReference type="STRING" id="42156.A0A3P6SUM5"/>
<protein>
    <submittedName>
        <fullName evidence="1">Uncharacterized protein</fullName>
    </submittedName>
</protein>
<name>A0A3P6SUM5_LITSI</name>
<dbReference type="AlphaFoldDB" id="A0A3P6SUM5"/>
<accession>A0A3P6SUM5</accession>
<reference evidence="1 2" key="1">
    <citation type="submission" date="2018-08" db="EMBL/GenBank/DDBJ databases">
        <authorList>
            <person name="Laetsch R D."/>
            <person name="Stevens L."/>
            <person name="Kumar S."/>
            <person name="Blaxter L. M."/>
        </authorList>
    </citation>
    <scope>NUCLEOTIDE SEQUENCE [LARGE SCALE GENOMIC DNA]</scope>
</reference>
<dbReference type="EMBL" id="UYRX01000051">
    <property type="protein sequence ID" value="VDK71520.1"/>
    <property type="molecule type" value="Genomic_DNA"/>
</dbReference>
<evidence type="ECO:0000313" key="2">
    <source>
        <dbReference type="Proteomes" id="UP000277928"/>
    </source>
</evidence>
<evidence type="ECO:0000313" key="1">
    <source>
        <dbReference type="EMBL" id="VDK71520.1"/>
    </source>
</evidence>
<sequence length="76" mass="8658">MEDEEIIEEYNEVPKLSLANGEGFCSPIGQRRSANVSSDIRYNIRVKDSEDMQEQLVMVQSNSSNFNPPHVNTDVR</sequence>